<organism evidence="1 2">
    <name type="scientific">Cylicocyclus nassatus</name>
    <name type="common">Nematode worm</name>
    <dbReference type="NCBI Taxonomy" id="53992"/>
    <lineage>
        <taxon>Eukaryota</taxon>
        <taxon>Metazoa</taxon>
        <taxon>Ecdysozoa</taxon>
        <taxon>Nematoda</taxon>
        <taxon>Chromadorea</taxon>
        <taxon>Rhabditida</taxon>
        <taxon>Rhabditina</taxon>
        <taxon>Rhabditomorpha</taxon>
        <taxon>Strongyloidea</taxon>
        <taxon>Strongylidae</taxon>
        <taxon>Cylicocyclus</taxon>
    </lineage>
</organism>
<name>A0AA36GLQ2_CYLNA</name>
<evidence type="ECO:0000313" key="1">
    <source>
        <dbReference type="EMBL" id="CAJ0594406.1"/>
    </source>
</evidence>
<dbReference type="AlphaFoldDB" id="A0AA36GLQ2"/>
<protein>
    <submittedName>
        <fullName evidence="1">Uncharacterized protein</fullName>
    </submittedName>
</protein>
<reference evidence="1" key="1">
    <citation type="submission" date="2023-07" db="EMBL/GenBank/DDBJ databases">
        <authorList>
            <consortium name="CYATHOMIX"/>
        </authorList>
    </citation>
    <scope>NUCLEOTIDE SEQUENCE</scope>
    <source>
        <strain evidence="1">N/A</strain>
    </source>
</reference>
<dbReference type="EMBL" id="CATQJL010000112">
    <property type="protein sequence ID" value="CAJ0594406.1"/>
    <property type="molecule type" value="Genomic_DNA"/>
</dbReference>
<feature type="non-terminal residue" evidence="1">
    <location>
        <position position="1"/>
    </location>
</feature>
<feature type="non-terminal residue" evidence="1">
    <location>
        <position position="188"/>
    </location>
</feature>
<keyword evidence="2" id="KW-1185">Reference proteome</keyword>
<dbReference type="Proteomes" id="UP001176961">
    <property type="component" value="Unassembled WGS sequence"/>
</dbReference>
<proteinExistence type="predicted"/>
<gene>
    <name evidence="1" type="ORF">CYNAS_LOCUS6389</name>
</gene>
<comment type="caution">
    <text evidence="1">The sequence shown here is derived from an EMBL/GenBank/DDBJ whole genome shotgun (WGS) entry which is preliminary data.</text>
</comment>
<evidence type="ECO:0000313" key="2">
    <source>
        <dbReference type="Proteomes" id="UP001176961"/>
    </source>
</evidence>
<sequence>KAFVDFYRIAGTGAHVDAANLLVQQSQPAEPGSSTEIPTTLVDRLKEVLKGSEVDRLRLNEMELSDEALHQIGSCLRSTNCRVRLLSLELTSLSSVSPSALLQFVRDVAPTDLVFRMLRGCTEEHFGPEMCRFIVSRRFFSVSELIDAQSNDVLLSLDDSILSELSASTFQIAVPSSITVDGLRSFIK</sequence>
<accession>A0AA36GLQ2</accession>